<name>A0A6S4PGG5_9CAUD</name>
<organism evidence="1 2">
    <name type="scientific">uncultured phage_MedDCM-OCT-S30-C28</name>
    <dbReference type="NCBI Taxonomy" id="2741076"/>
    <lineage>
        <taxon>Viruses</taxon>
        <taxon>Duplodnaviria</taxon>
        <taxon>Heunggongvirae</taxon>
        <taxon>Uroviricota</taxon>
        <taxon>Caudoviricetes</taxon>
        <taxon>Autographivirales</taxon>
        <taxon>Fussvirus</taxon>
        <taxon>Fussvirus S30C28</taxon>
    </lineage>
</organism>
<reference evidence="1 2" key="1">
    <citation type="journal article" date="2013" name="PLoS Genet.">
        <title>Expanding the Marine Virosphere Using Metagenomics.</title>
        <authorList>
            <person name="Mizuno C.M."/>
            <person name="Rodriguez-Valera F."/>
            <person name="Kimes N.E."/>
            <person name="Ghai R."/>
        </authorList>
    </citation>
    <scope>NUCLEOTIDE SEQUENCE [LARGE SCALE GENOMIC DNA]</scope>
    <source>
        <strain evidence="1">UvMED-CGR-U-MedDCM-OCT-S30-C28</strain>
    </source>
</reference>
<dbReference type="CDD" id="cd22324">
    <property type="entry name" value="Endonuclease_I"/>
    <property type="match status" value="1"/>
</dbReference>
<dbReference type="GeneID" id="55412542"/>
<accession>A0A6S4PGG5</accession>
<evidence type="ECO:0000313" key="2">
    <source>
        <dbReference type="Proteomes" id="UP000505267"/>
    </source>
</evidence>
<keyword evidence="2" id="KW-1185">Reference proteome</keyword>
<proteinExistence type="predicted"/>
<dbReference type="KEGG" id="vg:55412542"/>
<dbReference type="Proteomes" id="UP000505267">
    <property type="component" value="Segment"/>
</dbReference>
<dbReference type="Gene3D" id="3.40.91.30">
    <property type="match status" value="1"/>
</dbReference>
<dbReference type="GO" id="GO:0015074">
    <property type="term" value="P:DNA integration"/>
    <property type="evidence" value="ECO:0007669"/>
    <property type="project" value="InterPro"/>
</dbReference>
<dbReference type="Pfam" id="PF05367">
    <property type="entry name" value="Phage_endo_I"/>
    <property type="match status" value="1"/>
</dbReference>
<dbReference type="InterPro" id="IPR008029">
    <property type="entry name" value="Phage_T7_Gp3_endoDNaseI"/>
</dbReference>
<dbReference type="EMBL" id="AP013543">
    <property type="protein sequence ID" value="BAQ94243.1"/>
    <property type="molecule type" value="Genomic_DNA"/>
</dbReference>
<evidence type="ECO:0000313" key="1">
    <source>
        <dbReference type="EMBL" id="BAQ94243.1"/>
    </source>
</evidence>
<sequence length="151" mass="17834">MYQRQKFKRVQISKDVILKSGLEEVVFNFLKDNKCSFKYEGMKITYFQPAIKKTYKPDFPITGSFIVETKGAFNSADRKKMKLIKKQNPKMDIRFVFSNAKTKIGKKSLTTYGKWCELNSFPYHCIQSTKETFPMDWLKEIKEKQNGKTRN</sequence>
<dbReference type="SUPFAM" id="SSF52980">
    <property type="entry name" value="Restriction endonuclease-like"/>
    <property type="match status" value="1"/>
</dbReference>
<dbReference type="GO" id="GO:0016032">
    <property type="term" value="P:viral process"/>
    <property type="evidence" value="ECO:0007669"/>
    <property type="project" value="InterPro"/>
</dbReference>
<protein>
    <submittedName>
        <fullName evidence="1">Endodeoxyribonuclease I</fullName>
    </submittedName>
</protein>
<dbReference type="GO" id="GO:0008833">
    <property type="term" value="F:deoxyribonuclease IV (phage-T4-induced) activity"/>
    <property type="evidence" value="ECO:0007669"/>
    <property type="project" value="InterPro"/>
</dbReference>
<dbReference type="RefSeq" id="YP_009777785.1">
    <property type="nucleotide sequence ID" value="NC_047703.1"/>
</dbReference>
<dbReference type="InterPro" id="IPR011335">
    <property type="entry name" value="Restrct_endonuc-II-like"/>
</dbReference>